<organism evidence="3 4">
    <name type="scientific">Malaciobacter molluscorum LMG 25693</name>
    <dbReference type="NCBI Taxonomy" id="870501"/>
    <lineage>
        <taxon>Bacteria</taxon>
        <taxon>Pseudomonadati</taxon>
        <taxon>Campylobacterota</taxon>
        <taxon>Epsilonproteobacteria</taxon>
        <taxon>Campylobacterales</taxon>
        <taxon>Arcobacteraceae</taxon>
        <taxon>Malaciobacter</taxon>
    </lineage>
</organism>
<gene>
    <name evidence="2" type="primary">lptD</name>
    <name evidence="2" type="ORF">AMOL_1488</name>
    <name evidence="3" type="ORF">CPU12_09535</name>
</gene>
<accession>A0A2G1DGQ3</accession>
<dbReference type="Proteomes" id="UP000262712">
    <property type="component" value="Chromosome"/>
</dbReference>
<keyword evidence="4" id="KW-1185">Reference proteome</keyword>
<dbReference type="RefSeq" id="WP_099342884.1">
    <property type="nucleotide sequence ID" value="NZ_CP032098.1"/>
</dbReference>
<dbReference type="GO" id="GO:0009279">
    <property type="term" value="C:cell outer membrane"/>
    <property type="evidence" value="ECO:0007669"/>
    <property type="project" value="InterPro"/>
</dbReference>
<proteinExistence type="inferred from homology"/>
<dbReference type="Proteomes" id="UP000221222">
    <property type="component" value="Unassembled WGS sequence"/>
</dbReference>
<dbReference type="EMBL" id="CP032098">
    <property type="protein sequence ID" value="AXX92458.1"/>
    <property type="molecule type" value="Genomic_DNA"/>
</dbReference>
<protein>
    <submittedName>
        <fullName evidence="2">Lipooligosaccharide transport system, OM translocon component LptD</fullName>
    </submittedName>
    <submittedName>
        <fullName evidence="3">Organic solvent tolerance protein</fullName>
    </submittedName>
</protein>
<dbReference type="AlphaFoldDB" id="A0A2G1DGQ3"/>
<reference evidence="2 5" key="2">
    <citation type="submission" date="2018-08" db="EMBL/GenBank/DDBJ databases">
        <title>Complete genome of the Arcobacter molluscorum type strain LMG 25693.</title>
        <authorList>
            <person name="Miller W.G."/>
            <person name="Yee E."/>
            <person name="Bono J.L."/>
        </authorList>
    </citation>
    <scope>NUCLEOTIDE SEQUENCE [LARGE SCALE GENOMIC DNA]</scope>
    <source>
        <strain evidence="2 5">CECT 7696</strain>
    </source>
</reference>
<dbReference type="KEGG" id="amol:AMOL_1488"/>
<dbReference type="InterPro" id="IPR020889">
    <property type="entry name" value="LipoPS_assembly_LptD"/>
</dbReference>
<keyword evidence="1" id="KW-0732">Signal</keyword>
<sequence>MFKKLVFICLVALCTSSNAKELSSEKFQIIANKLDTKGDIVTAIGDVVIFSPSYYGSAQKVVYNKKKETFEFFNDVLIVKDNSIQAQSEYAFLDNKNDALFQKPTLIFNNKSNLWMNSKDSKKQNDIVTLNNSILSSCDCEDPAWSIKSSSTEYNTETKWVNIFNPRLYIKNIPVFYFPYFGFSADNTRRTGLLIPTIGYGSEEGFIYAQPIYFAPADDYDFEFIPQIRTDRGKGLYSYFRYKPTEESYLRLGAGFFNEKDDYYKEKALEHQNHYGWEIYYTNEKILSDENSQDGLYADIRWLNDFEYRKLERKGGVSNSHNDEDEKKIESKINYFYNTPEYYGGVYFRYYLDKTLNSNEKTMQELPQGHFHKYAKPILLDDLLYSIDTRYTNYYRQDGVTANKYDISVPLSYSISLFDDYLQLNLKNETVFTHYKYDDTDSKLEDGTFIENITTVGLSTDLLKAYEDIIHTVNLSANYVDSATIKDDGDLYGINNDTNELSFFPISKTSRSIELALNQSFYDRDTLKQIINHKLKQSIVFDDLDNPELQNMENEIIYNYFYGTISNKVIYNHQDNTFTENSTSLTFNYGDFNLGLGYYMSKDTPNSGKEDLESYRINANYRISRDYSVGYYTNYNLKEDMRSRQGVLFSIMDDCWQIDLKYEKEVEAISSKIYDREEQDVLYVQILLKPIGGIKQQYTLEKTEE</sequence>
<reference evidence="3 4" key="1">
    <citation type="submission" date="2017-09" db="EMBL/GenBank/DDBJ databases">
        <title>Arcobacter canalis sp. nov., a new species isolated from a water canal contaminated with urban sewage.</title>
        <authorList>
            <person name="Perez-Cataluna A."/>
            <person name="Salas-Masso N."/>
            <person name="Figueras M.J."/>
        </authorList>
    </citation>
    <scope>NUCLEOTIDE SEQUENCE [LARGE SCALE GENOMIC DNA]</scope>
    <source>
        <strain evidence="3 4">F98-3</strain>
    </source>
</reference>
<dbReference type="EMBL" id="NXFY01000014">
    <property type="protein sequence ID" value="PHO17671.1"/>
    <property type="molecule type" value="Genomic_DNA"/>
</dbReference>
<evidence type="ECO:0000256" key="1">
    <source>
        <dbReference type="SAM" id="SignalP"/>
    </source>
</evidence>
<dbReference type="PANTHER" id="PTHR30189:SF1">
    <property type="entry name" value="LPS-ASSEMBLY PROTEIN LPTD"/>
    <property type="match status" value="1"/>
</dbReference>
<evidence type="ECO:0000313" key="4">
    <source>
        <dbReference type="Proteomes" id="UP000221222"/>
    </source>
</evidence>
<evidence type="ECO:0000313" key="2">
    <source>
        <dbReference type="EMBL" id="AXX92458.1"/>
    </source>
</evidence>
<name>A0A2G1DGQ3_9BACT</name>
<feature type="signal peptide" evidence="1">
    <location>
        <begin position="1"/>
        <end position="19"/>
    </location>
</feature>
<dbReference type="HAMAP" id="MF_01411">
    <property type="entry name" value="LPS_assembly_LptD"/>
    <property type="match status" value="1"/>
</dbReference>
<evidence type="ECO:0000313" key="3">
    <source>
        <dbReference type="EMBL" id="PHO17671.1"/>
    </source>
</evidence>
<feature type="chain" id="PRO_5044573547" evidence="1">
    <location>
        <begin position="20"/>
        <end position="705"/>
    </location>
</feature>
<dbReference type="PANTHER" id="PTHR30189">
    <property type="entry name" value="LPS-ASSEMBLY PROTEIN"/>
    <property type="match status" value="1"/>
</dbReference>
<dbReference type="GO" id="GO:0015920">
    <property type="term" value="P:lipopolysaccharide transport"/>
    <property type="evidence" value="ECO:0007669"/>
    <property type="project" value="InterPro"/>
</dbReference>
<dbReference type="GO" id="GO:1990351">
    <property type="term" value="C:transporter complex"/>
    <property type="evidence" value="ECO:0007669"/>
    <property type="project" value="TreeGrafter"/>
</dbReference>
<dbReference type="InterPro" id="IPR050218">
    <property type="entry name" value="LptD"/>
</dbReference>
<evidence type="ECO:0000313" key="5">
    <source>
        <dbReference type="Proteomes" id="UP000262712"/>
    </source>
</evidence>
<dbReference type="GO" id="GO:0043165">
    <property type="term" value="P:Gram-negative-bacterium-type cell outer membrane assembly"/>
    <property type="evidence" value="ECO:0007669"/>
    <property type="project" value="InterPro"/>
</dbReference>